<dbReference type="PANTHER" id="PTHR10961:SF46">
    <property type="entry name" value="PEROXISOMAL SARCOSINE OXIDASE"/>
    <property type="match status" value="1"/>
</dbReference>
<keyword evidence="7" id="KW-1185">Reference proteome</keyword>
<protein>
    <recommendedName>
        <fullName evidence="5">FAD dependent oxidoreductase domain-containing protein</fullName>
    </recommendedName>
</protein>
<dbReference type="EMBL" id="BNJK01000001">
    <property type="protein sequence ID" value="GHO92728.1"/>
    <property type="molecule type" value="Genomic_DNA"/>
</dbReference>
<comment type="cofactor">
    <cofactor evidence="1">
        <name>FAD</name>
        <dbReference type="ChEBI" id="CHEBI:57692"/>
    </cofactor>
</comment>
<dbReference type="GO" id="GO:0050660">
    <property type="term" value="F:flavin adenine dinucleotide binding"/>
    <property type="evidence" value="ECO:0007669"/>
    <property type="project" value="InterPro"/>
</dbReference>
<evidence type="ECO:0000313" key="6">
    <source>
        <dbReference type="EMBL" id="GHO92728.1"/>
    </source>
</evidence>
<dbReference type="PANTHER" id="PTHR10961">
    <property type="entry name" value="PEROXISOMAL SARCOSINE OXIDASE"/>
    <property type="match status" value="1"/>
</dbReference>
<evidence type="ECO:0000256" key="2">
    <source>
        <dbReference type="ARBA" id="ARBA00022630"/>
    </source>
</evidence>
<dbReference type="Proteomes" id="UP000597444">
    <property type="component" value="Unassembled WGS sequence"/>
</dbReference>
<dbReference type="InterPro" id="IPR045170">
    <property type="entry name" value="MTOX"/>
</dbReference>
<proteinExistence type="predicted"/>
<accession>A0A8J3IHT5</accession>
<organism evidence="6 7">
    <name type="scientific">Reticulibacter mediterranei</name>
    <dbReference type="NCBI Taxonomy" id="2778369"/>
    <lineage>
        <taxon>Bacteria</taxon>
        <taxon>Bacillati</taxon>
        <taxon>Chloroflexota</taxon>
        <taxon>Ktedonobacteria</taxon>
        <taxon>Ktedonobacterales</taxon>
        <taxon>Reticulibacteraceae</taxon>
        <taxon>Reticulibacter</taxon>
    </lineage>
</organism>
<evidence type="ECO:0000256" key="1">
    <source>
        <dbReference type="ARBA" id="ARBA00001974"/>
    </source>
</evidence>
<dbReference type="GO" id="GO:0008115">
    <property type="term" value="F:sarcosine oxidase activity"/>
    <property type="evidence" value="ECO:0007669"/>
    <property type="project" value="TreeGrafter"/>
</dbReference>
<evidence type="ECO:0000259" key="5">
    <source>
        <dbReference type="Pfam" id="PF01266"/>
    </source>
</evidence>
<keyword evidence="3" id="KW-0274">FAD</keyword>
<dbReference type="AlphaFoldDB" id="A0A8J3IHT5"/>
<feature type="domain" description="FAD dependent oxidoreductase" evidence="5">
    <location>
        <begin position="6"/>
        <end position="363"/>
    </location>
</feature>
<keyword evidence="4" id="KW-0560">Oxidoreductase</keyword>
<dbReference type="InterPro" id="IPR006076">
    <property type="entry name" value="FAD-dep_OxRdtase"/>
</dbReference>
<evidence type="ECO:0000313" key="7">
    <source>
        <dbReference type="Proteomes" id="UP000597444"/>
    </source>
</evidence>
<keyword evidence="2" id="KW-0285">Flavoprotein</keyword>
<reference evidence="6" key="1">
    <citation type="submission" date="2020-10" db="EMBL/GenBank/DDBJ databases">
        <title>Taxonomic study of unclassified bacteria belonging to the class Ktedonobacteria.</title>
        <authorList>
            <person name="Yabe S."/>
            <person name="Wang C.M."/>
            <person name="Zheng Y."/>
            <person name="Sakai Y."/>
            <person name="Cavaletti L."/>
            <person name="Monciardini P."/>
            <person name="Donadio S."/>
        </authorList>
    </citation>
    <scope>NUCLEOTIDE SEQUENCE</scope>
    <source>
        <strain evidence="6">ID150040</strain>
    </source>
</reference>
<name>A0A8J3IHT5_9CHLR</name>
<sequence>MQKVQDLVIIGGGVMGLSTAYYASHFTQKITILEKASIGVENKKAASFSYTRSIRNDYLDPLYARLAYQARRLWLELQQHATEPFLIDCGCLNIAKSNVTPNLSETYAVQSFQILTDLKLKAEALSFDELQQRFPQFDVDLGRLDVEAGMLYVPEVTRTFLSALRERQVDIQEQVEVSQIRQRDDHVVVTTNNGELLAAKVIIVAGLGTNELLKQIEGCSVQFPLIPDRPSQCKYFFPPAARRAEFTTDSLPVFAYLDVGIYGHPIYEGKTQGVKIGFYHPPDAQVVSTHIHDVHSFVEECMPVLRDAQAVDVQDVDQCFYDLVADDNFILGNAPGFEHIYVGVGWRGTGYKYAPWIGQTLMQLALEGGTVYDISRFSPQRFA</sequence>
<dbReference type="Gene3D" id="3.50.50.60">
    <property type="entry name" value="FAD/NAD(P)-binding domain"/>
    <property type="match status" value="1"/>
</dbReference>
<dbReference type="Gene3D" id="3.30.9.10">
    <property type="entry name" value="D-Amino Acid Oxidase, subunit A, domain 2"/>
    <property type="match status" value="1"/>
</dbReference>
<dbReference type="InterPro" id="IPR036188">
    <property type="entry name" value="FAD/NAD-bd_sf"/>
</dbReference>
<dbReference type="Pfam" id="PF01266">
    <property type="entry name" value="DAO"/>
    <property type="match status" value="1"/>
</dbReference>
<evidence type="ECO:0000256" key="4">
    <source>
        <dbReference type="ARBA" id="ARBA00023002"/>
    </source>
</evidence>
<dbReference type="RefSeq" id="WP_220203548.1">
    <property type="nucleotide sequence ID" value="NZ_BNJK01000001.1"/>
</dbReference>
<evidence type="ECO:0000256" key="3">
    <source>
        <dbReference type="ARBA" id="ARBA00022827"/>
    </source>
</evidence>
<gene>
    <name evidence="6" type="ORF">KSF_027760</name>
</gene>
<comment type="caution">
    <text evidence="6">The sequence shown here is derived from an EMBL/GenBank/DDBJ whole genome shotgun (WGS) entry which is preliminary data.</text>
</comment>
<dbReference type="SUPFAM" id="SSF51905">
    <property type="entry name" value="FAD/NAD(P)-binding domain"/>
    <property type="match status" value="1"/>
</dbReference>